<dbReference type="Proteomes" id="UP000644699">
    <property type="component" value="Unassembled WGS sequence"/>
</dbReference>
<dbReference type="Pfam" id="PF11154">
    <property type="entry name" value="DUF2934"/>
    <property type="match status" value="1"/>
</dbReference>
<gene>
    <name evidence="1" type="ORF">GCM10011390_30240</name>
</gene>
<evidence type="ECO:0008006" key="3">
    <source>
        <dbReference type="Google" id="ProtNLM"/>
    </source>
</evidence>
<accession>A0A916ZQC5</accession>
<keyword evidence="2" id="KW-1185">Reference proteome</keyword>
<reference evidence="1" key="2">
    <citation type="submission" date="2020-09" db="EMBL/GenBank/DDBJ databases">
        <authorList>
            <person name="Sun Q."/>
            <person name="Zhou Y."/>
        </authorList>
    </citation>
    <scope>NUCLEOTIDE SEQUENCE</scope>
    <source>
        <strain evidence="1">CGMCC 1.15367</strain>
    </source>
</reference>
<evidence type="ECO:0000313" key="1">
    <source>
        <dbReference type="EMBL" id="GGE09098.1"/>
    </source>
</evidence>
<proteinExistence type="predicted"/>
<organism evidence="1 2">
    <name type="scientific">Aureimonas endophytica</name>
    <dbReference type="NCBI Taxonomy" id="2027858"/>
    <lineage>
        <taxon>Bacteria</taxon>
        <taxon>Pseudomonadati</taxon>
        <taxon>Pseudomonadota</taxon>
        <taxon>Alphaproteobacteria</taxon>
        <taxon>Hyphomicrobiales</taxon>
        <taxon>Aurantimonadaceae</taxon>
        <taxon>Aureimonas</taxon>
    </lineage>
</organism>
<dbReference type="AlphaFoldDB" id="A0A916ZQC5"/>
<dbReference type="InterPro" id="IPR021327">
    <property type="entry name" value="DUF2934"/>
</dbReference>
<sequence length="67" mass="7954">MIRSRAHQLWLHEGQPEGRALEHWLTAQREHAANEVAAPWYDRAFAGPEIDWMRRVLWKPQPFVATH</sequence>
<protein>
    <recommendedName>
        <fullName evidence="3">DUF2934 family protein</fullName>
    </recommendedName>
</protein>
<name>A0A916ZQC5_9HYPH</name>
<evidence type="ECO:0000313" key="2">
    <source>
        <dbReference type="Proteomes" id="UP000644699"/>
    </source>
</evidence>
<dbReference type="EMBL" id="BMIQ01000004">
    <property type="protein sequence ID" value="GGE09098.1"/>
    <property type="molecule type" value="Genomic_DNA"/>
</dbReference>
<reference evidence="1" key="1">
    <citation type="journal article" date="2014" name="Int. J. Syst. Evol. Microbiol.">
        <title>Complete genome sequence of Corynebacterium casei LMG S-19264T (=DSM 44701T), isolated from a smear-ripened cheese.</title>
        <authorList>
            <consortium name="US DOE Joint Genome Institute (JGI-PGF)"/>
            <person name="Walter F."/>
            <person name="Albersmeier A."/>
            <person name="Kalinowski J."/>
            <person name="Ruckert C."/>
        </authorList>
    </citation>
    <scope>NUCLEOTIDE SEQUENCE</scope>
    <source>
        <strain evidence="1">CGMCC 1.15367</strain>
    </source>
</reference>
<comment type="caution">
    <text evidence="1">The sequence shown here is derived from an EMBL/GenBank/DDBJ whole genome shotgun (WGS) entry which is preliminary data.</text>
</comment>